<evidence type="ECO:0000259" key="19">
    <source>
        <dbReference type="PROSITE" id="PS51986"/>
    </source>
</evidence>
<dbReference type="EMBL" id="JAUSRA010000001">
    <property type="protein sequence ID" value="MDP9791807.1"/>
    <property type="molecule type" value="Genomic_DNA"/>
</dbReference>
<keyword evidence="8" id="KW-0597">Phosphoprotein</keyword>
<keyword evidence="13" id="KW-0460">Magnesium</keyword>
<evidence type="ECO:0000256" key="18">
    <source>
        <dbReference type="RuleBase" id="RU004356"/>
    </source>
</evidence>
<dbReference type="EC" id="6.3.1.2" evidence="5 18"/>
<evidence type="ECO:0000256" key="16">
    <source>
        <dbReference type="RuleBase" id="RU000384"/>
    </source>
</evidence>
<evidence type="ECO:0000256" key="2">
    <source>
        <dbReference type="ARBA" id="ARBA00004496"/>
    </source>
</evidence>
<sequence>MFANSEELLRYLKDEDVKFVDIRFCDLPGVMQHFTVPVESFDDSVFSDGLAFDGSSIRGFQAIHESDMLLLPDVASAFIDPFRIAKTVALNFFIHDPFTREAYSRDPRNVAKKAEAYLASSGIADTAYFGAEAEFYIFDSIRHSTQANEAFYHIDSIEGWWNSGKEEPGGNRGYKTAYKGGYFPVPPVDHYADLRDQMVSKLIDSGFTIERAHHEVGTAGQAEINYKFSTLLHSGDQIQLFKYIVKNTAWNAGKTATFMPKPLFGDNGSGMHTHQSLWANGEPLFYDETGYGGLSDTARWYIGGLLTHAPSLLAFTNPTVNSYRRLVPGFEAPVNLVYSARNRSACTRIPVTGTNPKAKRVEFRVPDPSSNPYLAFSAMLLAGLDGIKNKIEPPAPIDKDLYDLPPEEVANVKQVPGSLDAVLDRLEADHEYLTAGGVFTEDLIETWIDYKRSNEVDAVRLRPTPHEFAMYYDC</sequence>
<keyword evidence="10" id="KW-0479">Metal-binding</keyword>
<keyword evidence="22" id="KW-1185">Reference proteome</keyword>
<evidence type="ECO:0000259" key="20">
    <source>
        <dbReference type="PROSITE" id="PS51987"/>
    </source>
</evidence>
<keyword evidence="9 18" id="KW-0436">Ligase</keyword>
<evidence type="ECO:0000313" key="21">
    <source>
        <dbReference type="EMBL" id="MDP9791807.1"/>
    </source>
</evidence>
<dbReference type="PROSITE" id="PS00180">
    <property type="entry name" value="GLNA_1"/>
    <property type="match status" value="1"/>
</dbReference>
<feature type="domain" description="GS beta-grasp" evidence="19">
    <location>
        <begin position="15"/>
        <end position="99"/>
    </location>
</feature>
<evidence type="ECO:0000256" key="14">
    <source>
        <dbReference type="ARBA" id="ARBA00049436"/>
    </source>
</evidence>
<dbReference type="NCBIfam" id="TIGR00653">
    <property type="entry name" value="GlnA"/>
    <property type="match status" value="1"/>
</dbReference>
<dbReference type="InterPro" id="IPR027302">
    <property type="entry name" value="Gln_synth_N_conserv_site"/>
</dbReference>
<dbReference type="GO" id="GO:0004356">
    <property type="term" value="F:glutamine synthetase activity"/>
    <property type="evidence" value="ECO:0007669"/>
    <property type="project" value="UniProtKB-EC"/>
</dbReference>
<dbReference type="SUPFAM" id="SSF55931">
    <property type="entry name" value="Glutamine synthetase/guanido kinase"/>
    <property type="match status" value="1"/>
</dbReference>
<evidence type="ECO:0000256" key="1">
    <source>
        <dbReference type="ARBA" id="ARBA00001946"/>
    </source>
</evidence>
<proteinExistence type="inferred from homology"/>
<evidence type="ECO:0000256" key="6">
    <source>
        <dbReference type="ARBA" id="ARBA00021364"/>
    </source>
</evidence>
<evidence type="ECO:0000256" key="11">
    <source>
        <dbReference type="ARBA" id="ARBA00022741"/>
    </source>
</evidence>
<organism evidence="21 22">
    <name type="scientific">Catenuloplanes nepalensis</name>
    <dbReference type="NCBI Taxonomy" id="587533"/>
    <lineage>
        <taxon>Bacteria</taxon>
        <taxon>Bacillati</taxon>
        <taxon>Actinomycetota</taxon>
        <taxon>Actinomycetes</taxon>
        <taxon>Micromonosporales</taxon>
        <taxon>Micromonosporaceae</taxon>
        <taxon>Catenuloplanes</taxon>
    </lineage>
</organism>
<dbReference type="InterPro" id="IPR004809">
    <property type="entry name" value="Gln_synth_I"/>
</dbReference>
<keyword evidence="11 18" id="KW-0547">Nucleotide-binding</keyword>
<dbReference type="PANTHER" id="PTHR43407">
    <property type="entry name" value="GLUTAMINE SYNTHETASE"/>
    <property type="match status" value="1"/>
</dbReference>
<dbReference type="PROSITE" id="PS51987">
    <property type="entry name" value="GS_CATALYTIC"/>
    <property type="match status" value="1"/>
</dbReference>
<dbReference type="SMART" id="SM01230">
    <property type="entry name" value="Gln-synt_C"/>
    <property type="match status" value="1"/>
</dbReference>
<comment type="caution">
    <text evidence="21">The sequence shown here is derived from an EMBL/GenBank/DDBJ whole genome shotgun (WGS) entry which is preliminary data.</text>
</comment>
<feature type="domain" description="GS catalytic" evidence="20">
    <location>
        <begin position="107"/>
        <end position="474"/>
    </location>
</feature>
<dbReference type="InterPro" id="IPR027303">
    <property type="entry name" value="Gln_synth_gly_rich_site"/>
</dbReference>
<comment type="similarity">
    <text evidence="3 15 16">Belongs to the glutamine synthetase family.</text>
</comment>
<dbReference type="Gene3D" id="3.30.590.10">
    <property type="entry name" value="Glutamine synthetase/guanido kinase, catalytic domain"/>
    <property type="match status" value="1"/>
</dbReference>
<evidence type="ECO:0000256" key="17">
    <source>
        <dbReference type="RuleBase" id="RU000387"/>
    </source>
</evidence>
<evidence type="ECO:0000256" key="4">
    <source>
        <dbReference type="ARBA" id="ARBA00011354"/>
    </source>
</evidence>
<accession>A0ABT9MK65</accession>
<comment type="subcellular location">
    <subcellularLocation>
        <location evidence="2 17">Cytoplasm</location>
    </subcellularLocation>
</comment>
<keyword evidence="12 18" id="KW-0067">ATP-binding</keyword>
<dbReference type="InterPro" id="IPR008146">
    <property type="entry name" value="Gln_synth_cat_dom"/>
</dbReference>
<evidence type="ECO:0000256" key="5">
    <source>
        <dbReference type="ARBA" id="ARBA00012937"/>
    </source>
</evidence>
<dbReference type="InterPro" id="IPR001637">
    <property type="entry name" value="Gln_synth_I_adenylation_site"/>
</dbReference>
<evidence type="ECO:0000256" key="15">
    <source>
        <dbReference type="PROSITE-ProRule" id="PRU01330"/>
    </source>
</evidence>
<dbReference type="InterPro" id="IPR036651">
    <property type="entry name" value="Gln_synt_N_sf"/>
</dbReference>
<dbReference type="PROSITE" id="PS00181">
    <property type="entry name" value="GLNA_ATP"/>
    <property type="match status" value="1"/>
</dbReference>
<comment type="subunit">
    <text evidence="4 17">Oligomer of 12 subunits arranged in the form of two hexagons.</text>
</comment>
<name>A0ABT9MK65_9ACTN</name>
<evidence type="ECO:0000313" key="22">
    <source>
        <dbReference type="Proteomes" id="UP001240984"/>
    </source>
</evidence>
<dbReference type="PROSITE" id="PS00182">
    <property type="entry name" value="GLNA_ADENYLATION"/>
    <property type="match status" value="1"/>
</dbReference>
<evidence type="ECO:0000256" key="10">
    <source>
        <dbReference type="ARBA" id="ARBA00022723"/>
    </source>
</evidence>
<evidence type="ECO:0000256" key="7">
    <source>
        <dbReference type="ARBA" id="ARBA00022490"/>
    </source>
</evidence>
<protein>
    <recommendedName>
        <fullName evidence="6 18">Glutamine synthetase</fullName>
        <ecNumber evidence="5 18">6.3.1.2</ecNumber>
    </recommendedName>
</protein>
<evidence type="ECO:0000256" key="13">
    <source>
        <dbReference type="ARBA" id="ARBA00022842"/>
    </source>
</evidence>
<comment type="catalytic activity">
    <reaction evidence="14 18">
        <text>L-glutamate + NH4(+) + ATP = L-glutamine + ADP + phosphate + H(+)</text>
        <dbReference type="Rhea" id="RHEA:16169"/>
        <dbReference type="ChEBI" id="CHEBI:15378"/>
        <dbReference type="ChEBI" id="CHEBI:28938"/>
        <dbReference type="ChEBI" id="CHEBI:29985"/>
        <dbReference type="ChEBI" id="CHEBI:30616"/>
        <dbReference type="ChEBI" id="CHEBI:43474"/>
        <dbReference type="ChEBI" id="CHEBI:58359"/>
        <dbReference type="ChEBI" id="CHEBI:456216"/>
        <dbReference type="EC" id="6.3.1.2"/>
    </reaction>
</comment>
<comment type="cofactor">
    <cofactor evidence="1">
        <name>Mg(2+)</name>
        <dbReference type="ChEBI" id="CHEBI:18420"/>
    </cofactor>
</comment>
<dbReference type="Proteomes" id="UP001240984">
    <property type="component" value="Unassembled WGS sequence"/>
</dbReference>
<dbReference type="Pfam" id="PF00120">
    <property type="entry name" value="Gln-synt_C"/>
    <property type="match status" value="1"/>
</dbReference>
<keyword evidence="7 17" id="KW-0963">Cytoplasm</keyword>
<dbReference type="PANTHER" id="PTHR43407:SF1">
    <property type="entry name" value="LENGSIN"/>
    <property type="match status" value="1"/>
</dbReference>
<gene>
    <name evidence="21" type="ORF">J2S43_000319</name>
</gene>
<dbReference type="InterPro" id="IPR014746">
    <property type="entry name" value="Gln_synth/guanido_kin_cat_dom"/>
</dbReference>
<dbReference type="RefSeq" id="WP_306826734.1">
    <property type="nucleotide sequence ID" value="NZ_JAUSRA010000001.1"/>
</dbReference>
<evidence type="ECO:0000256" key="8">
    <source>
        <dbReference type="ARBA" id="ARBA00022553"/>
    </source>
</evidence>
<reference evidence="21 22" key="1">
    <citation type="submission" date="2023-07" db="EMBL/GenBank/DDBJ databases">
        <title>Sequencing the genomes of 1000 actinobacteria strains.</title>
        <authorList>
            <person name="Klenk H.-P."/>
        </authorList>
    </citation>
    <scope>NUCLEOTIDE SEQUENCE [LARGE SCALE GENOMIC DNA]</scope>
    <source>
        <strain evidence="21 22">DSM 44710</strain>
    </source>
</reference>
<evidence type="ECO:0000256" key="3">
    <source>
        <dbReference type="ARBA" id="ARBA00009897"/>
    </source>
</evidence>
<dbReference type="SUPFAM" id="SSF54368">
    <property type="entry name" value="Glutamine synthetase, N-terminal domain"/>
    <property type="match status" value="1"/>
</dbReference>
<dbReference type="Pfam" id="PF03951">
    <property type="entry name" value="Gln-synt_N"/>
    <property type="match status" value="1"/>
</dbReference>
<evidence type="ECO:0000256" key="12">
    <source>
        <dbReference type="ARBA" id="ARBA00022840"/>
    </source>
</evidence>
<dbReference type="PROSITE" id="PS51986">
    <property type="entry name" value="GS_BETA_GRASP"/>
    <property type="match status" value="1"/>
</dbReference>
<evidence type="ECO:0000256" key="9">
    <source>
        <dbReference type="ARBA" id="ARBA00022598"/>
    </source>
</evidence>
<dbReference type="Gene3D" id="3.10.20.70">
    <property type="entry name" value="Glutamine synthetase, N-terminal domain"/>
    <property type="match status" value="1"/>
</dbReference>
<dbReference type="InterPro" id="IPR008147">
    <property type="entry name" value="Gln_synt_N"/>
</dbReference>